<evidence type="ECO:0000256" key="1">
    <source>
        <dbReference type="ARBA" id="ARBA00003134"/>
    </source>
</evidence>
<evidence type="ECO:0000256" key="3">
    <source>
        <dbReference type="ARBA" id="ARBA00022730"/>
    </source>
</evidence>
<sequence>MANHKSAAKRARQSIRKTAVNNARMSTVKTAEKKLVKAITAKDVKALPELLKNFTSQVMKAAKTGVIKKETASRKISRLSTRASAK</sequence>
<evidence type="ECO:0000256" key="8">
    <source>
        <dbReference type="HAMAP-Rule" id="MF_00500"/>
    </source>
</evidence>
<dbReference type="AlphaFoldDB" id="A0A150WGZ3"/>
<dbReference type="Pfam" id="PF01649">
    <property type="entry name" value="Ribosomal_S20p"/>
    <property type="match status" value="1"/>
</dbReference>
<keyword evidence="11" id="KW-1185">Reference proteome</keyword>
<name>A0A150WGZ3_BDEBC</name>
<proteinExistence type="inferred from homology"/>
<dbReference type="GO" id="GO:0003735">
    <property type="term" value="F:structural constituent of ribosome"/>
    <property type="evidence" value="ECO:0007669"/>
    <property type="project" value="InterPro"/>
</dbReference>
<evidence type="ECO:0000256" key="4">
    <source>
        <dbReference type="ARBA" id="ARBA00022884"/>
    </source>
</evidence>
<evidence type="ECO:0000256" key="6">
    <source>
        <dbReference type="ARBA" id="ARBA00023274"/>
    </source>
</evidence>
<evidence type="ECO:0000256" key="2">
    <source>
        <dbReference type="ARBA" id="ARBA00007634"/>
    </source>
</evidence>
<dbReference type="OrthoDB" id="9807974at2"/>
<comment type="caution">
    <text evidence="10">The sequence shown here is derived from an EMBL/GenBank/DDBJ whole genome shotgun (WGS) entry which is preliminary data.</text>
</comment>
<evidence type="ECO:0000256" key="9">
    <source>
        <dbReference type="SAM" id="MobiDB-lite"/>
    </source>
</evidence>
<dbReference type="RefSeq" id="WP_061836322.1">
    <property type="nucleotide sequence ID" value="NZ_LUKE01000005.1"/>
</dbReference>
<reference evidence="10 11" key="1">
    <citation type="submission" date="2016-03" db="EMBL/GenBank/DDBJ databases">
        <authorList>
            <person name="Ploux O."/>
        </authorList>
    </citation>
    <scope>NUCLEOTIDE SEQUENCE [LARGE SCALE GENOMIC DNA]</scope>
    <source>
        <strain evidence="10 11">R0</strain>
    </source>
</reference>
<dbReference type="Gene3D" id="1.20.58.110">
    <property type="entry name" value="Ribosomal protein S20"/>
    <property type="match status" value="1"/>
</dbReference>
<keyword evidence="3 8" id="KW-0699">rRNA-binding</keyword>
<evidence type="ECO:0000256" key="7">
    <source>
        <dbReference type="ARBA" id="ARBA00035136"/>
    </source>
</evidence>
<dbReference type="PANTHER" id="PTHR33398:SF1">
    <property type="entry name" value="SMALL RIBOSOMAL SUBUNIT PROTEIN BS20C"/>
    <property type="match status" value="1"/>
</dbReference>
<evidence type="ECO:0000313" key="11">
    <source>
        <dbReference type="Proteomes" id="UP000075320"/>
    </source>
</evidence>
<keyword evidence="5 8" id="KW-0689">Ribosomal protein</keyword>
<dbReference type="InterPro" id="IPR036510">
    <property type="entry name" value="Ribosomal_bS20_sf"/>
</dbReference>
<dbReference type="PANTHER" id="PTHR33398">
    <property type="entry name" value="30S RIBOSOMAL PROTEIN S20"/>
    <property type="match status" value="1"/>
</dbReference>
<feature type="compositionally biased region" description="Basic residues" evidence="9">
    <location>
        <begin position="1"/>
        <end position="15"/>
    </location>
</feature>
<accession>A0A150WGZ3</accession>
<dbReference type="InterPro" id="IPR002583">
    <property type="entry name" value="Ribosomal_bS20"/>
</dbReference>
<dbReference type="GO" id="GO:0015935">
    <property type="term" value="C:small ribosomal subunit"/>
    <property type="evidence" value="ECO:0007669"/>
    <property type="project" value="TreeGrafter"/>
</dbReference>
<keyword evidence="4 8" id="KW-0694">RNA-binding</keyword>
<dbReference type="EMBL" id="LUKE01000005">
    <property type="protein sequence ID" value="KYG62361.1"/>
    <property type="molecule type" value="Genomic_DNA"/>
</dbReference>
<gene>
    <name evidence="8" type="primary">rpsT</name>
    <name evidence="10" type="ORF">AZI86_16115</name>
</gene>
<evidence type="ECO:0000313" key="10">
    <source>
        <dbReference type="EMBL" id="KYG62361.1"/>
    </source>
</evidence>
<comment type="similarity">
    <text evidence="2 8">Belongs to the bacterial ribosomal protein bS20 family.</text>
</comment>
<comment type="function">
    <text evidence="1 8">Binds directly to 16S ribosomal RNA.</text>
</comment>
<dbReference type="GO" id="GO:0006412">
    <property type="term" value="P:translation"/>
    <property type="evidence" value="ECO:0007669"/>
    <property type="project" value="UniProtKB-UniRule"/>
</dbReference>
<dbReference type="GO" id="GO:0070181">
    <property type="term" value="F:small ribosomal subunit rRNA binding"/>
    <property type="evidence" value="ECO:0007669"/>
    <property type="project" value="TreeGrafter"/>
</dbReference>
<organism evidence="10 11">
    <name type="scientific">Bdellovibrio bacteriovorus</name>
    <dbReference type="NCBI Taxonomy" id="959"/>
    <lineage>
        <taxon>Bacteria</taxon>
        <taxon>Pseudomonadati</taxon>
        <taxon>Bdellovibrionota</taxon>
        <taxon>Bdellovibrionia</taxon>
        <taxon>Bdellovibrionales</taxon>
        <taxon>Pseudobdellovibrionaceae</taxon>
        <taxon>Bdellovibrio</taxon>
    </lineage>
</organism>
<feature type="region of interest" description="Disordered" evidence="9">
    <location>
        <begin position="1"/>
        <end position="26"/>
    </location>
</feature>
<dbReference type="Proteomes" id="UP000075320">
    <property type="component" value="Unassembled WGS sequence"/>
</dbReference>
<keyword evidence="6 8" id="KW-0687">Ribonucleoprotein</keyword>
<dbReference type="SUPFAM" id="SSF46992">
    <property type="entry name" value="Ribosomal protein S20"/>
    <property type="match status" value="1"/>
</dbReference>
<dbReference type="HAMAP" id="MF_00500">
    <property type="entry name" value="Ribosomal_bS20"/>
    <property type="match status" value="1"/>
</dbReference>
<protein>
    <recommendedName>
        <fullName evidence="7 8">Small ribosomal subunit protein bS20</fullName>
    </recommendedName>
</protein>
<dbReference type="NCBIfam" id="TIGR00029">
    <property type="entry name" value="S20"/>
    <property type="match status" value="1"/>
</dbReference>
<evidence type="ECO:0000256" key="5">
    <source>
        <dbReference type="ARBA" id="ARBA00022980"/>
    </source>
</evidence>